<dbReference type="InterPro" id="IPR046342">
    <property type="entry name" value="CBS_dom_sf"/>
</dbReference>
<dbReference type="InterPro" id="IPR043519">
    <property type="entry name" value="NT_sf"/>
</dbReference>
<dbReference type="CDD" id="cd05401">
    <property type="entry name" value="NT_GlnE_GlnD_like"/>
    <property type="match status" value="1"/>
</dbReference>
<dbReference type="Pfam" id="PF10335">
    <property type="entry name" value="DUF294_C"/>
    <property type="match status" value="1"/>
</dbReference>
<dbReference type="InterPro" id="IPR051257">
    <property type="entry name" value="Diverse_CBS-Domain"/>
</dbReference>
<dbReference type="SUPFAM" id="SSF54631">
    <property type="entry name" value="CBS-domain pair"/>
    <property type="match status" value="1"/>
</dbReference>
<dbReference type="Gene3D" id="2.60.120.10">
    <property type="entry name" value="Jelly Rolls"/>
    <property type="match status" value="1"/>
</dbReference>
<name>A0A937KBV7_9BACT</name>
<dbReference type="PROSITE" id="PS50042">
    <property type="entry name" value="CNMP_BINDING_3"/>
    <property type="match status" value="1"/>
</dbReference>
<dbReference type="PANTHER" id="PTHR43080">
    <property type="entry name" value="CBS DOMAIN-CONTAINING PROTEIN CBSX3, MITOCHONDRIAL"/>
    <property type="match status" value="1"/>
</dbReference>
<dbReference type="SUPFAM" id="SSF51206">
    <property type="entry name" value="cAMP-binding domain-like"/>
    <property type="match status" value="1"/>
</dbReference>
<feature type="domain" description="Cyclic nucleotide-binding" evidence="3">
    <location>
        <begin position="19"/>
        <end position="122"/>
    </location>
</feature>
<dbReference type="GO" id="GO:0008773">
    <property type="term" value="F:[protein-PII] uridylyltransferase activity"/>
    <property type="evidence" value="ECO:0007669"/>
    <property type="project" value="InterPro"/>
</dbReference>
<evidence type="ECO:0000256" key="1">
    <source>
        <dbReference type="ARBA" id="ARBA00023122"/>
    </source>
</evidence>
<evidence type="ECO:0000256" key="2">
    <source>
        <dbReference type="PROSITE-ProRule" id="PRU00703"/>
    </source>
</evidence>
<dbReference type="Pfam" id="PF00027">
    <property type="entry name" value="cNMP_binding"/>
    <property type="match status" value="1"/>
</dbReference>
<feature type="domain" description="CBS" evidence="4">
    <location>
        <begin position="235"/>
        <end position="291"/>
    </location>
</feature>
<dbReference type="Pfam" id="PF00571">
    <property type="entry name" value="CBS"/>
    <property type="match status" value="2"/>
</dbReference>
<dbReference type="EMBL" id="JAEUGD010000031">
    <property type="protein sequence ID" value="MBL6446629.1"/>
    <property type="molecule type" value="Genomic_DNA"/>
</dbReference>
<evidence type="ECO:0000313" key="6">
    <source>
        <dbReference type="Proteomes" id="UP000614216"/>
    </source>
</evidence>
<dbReference type="InterPro" id="IPR000644">
    <property type="entry name" value="CBS_dom"/>
</dbReference>
<protein>
    <submittedName>
        <fullName evidence="5">Cyclic nucleotide-binding domain-containing protein</fullName>
    </submittedName>
</protein>
<dbReference type="InterPro" id="IPR018821">
    <property type="entry name" value="DUF294_put_nucleoTrafse_sb-bd"/>
</dbReference>
<dbReference type="AlphaFoldDB" id="A0A937KBV7"/>
<dbReference type="RefSeq" id="WP_202856160.1">
    <property type="nucleotide sequence ID" value="NZ_JAEUGD010000031.1"/>
</dbReference>
<keyword evidence="6" id="KW-1185">Reference proteome</keyword>
<dbReference type="CDD" id="cd00038">
    <property type="entry name" value="CAP_ED"/>
    <property type="match status" value="1"/>
</dbReference>
<evidence type="ECO:0000259" key="4">
    <source>
        <dbReference type="PROSITE" id="PS51371"/>
    </source>
</evidence>
<dbReference type="InterPro" id="IPR014710">
    <property type="entry name" value="RmlC-like_jellyroll"/>
</dbReference>
<dbReference type="SMART" id="SM00116">
    <property type="entry name" value="CBS"/>
    <property type="match status" value="2"/>
</dbReference>
<dbReference type="InterPro" id="IPR018490">
    <property type="entry name" value="cNMP-bd_dom_sf"/>
</dbReference>
<dbReference type="InterPro" id="IPR005105">
    <property type="entry name" value="GlnD_Uridyltrans_N"/>
</dbReference>
<dbReference type="PROSITE" id="PS51371">
    <property type="entry name" value="CBS"/>
    <property type="match status" value="1"/>
</dbReference>
<organism evidence="5 6">
    <name type="scientific">Fulvivirga marina</name>
    <dbReference type="NCBI Taxonomy" id="2494733"/>
    <lineage>
        <taxon>Bacteria</taxon>
        <taxon>Pseudomonadati</taxon>
        <taxon>Bacteroidota</taxon>
        <taxon>Cytophagia</taxon>
        <taxon>Cytophagales</taxon>
        <taxon>Fulvivirgaceae</taxon>
        <taxon>Fulvivirga</taxon>
    </lineage>
</organism>
<dbReference type="SUPFAM" id="SSF81301">
    <property type="entry name" value="Nucleotidyltransferase"/>
    <property type="match status" value="1"/>
</dbReference>
<dbReference type="Pfam" id="PF03445">
    <property type="entry name" value="DUF294"/>
    <property type="match status" value="1"/>
</dbReference>
<evidence type="ECO:0000259" key="3">
    <source>
        <dbReference type="PROSITE" id="PS50042"/>
    </source>
</evidence>
<reference evidence="5" key="1">
    <citation type="submission" date="2021-01" db="EMBL/GenBank/DDBJ databases">
        <title>Fulvivirga kasyanovii gen. nov., sp nov., a novel member of the phylum Bacteroidetes isolated from seawater in a mussel farm.</title>
        <authorList>
            <person name="Zhao L.-H."/>
            <person name="Wang Z.-J."/>
        </authorList>
    </citation>
    <scope>NUCLEOTIDE SEQUENCE</scope>
    <source>
        <strain evidence="5">29W222</strain>
    </source>
</reference>
<evidence type="ECO:0000313" key="5">
    <source>
        <dbReference type="EMBL" id="MBL6446629.1"/>
    </source>
</evidence>
<dbReference type="InterPro" id="IPR000595">
    <property type="entry name" value="cNMP-bd_dom"/>
</dbReference>
<dbReference type="Proteomes" id="UP000614216">
    <property type="component" value="Unassembled WGS sequence"/>
</dbReference>
<comment type="caution">
    <text evidence="5">The sequence shown here is derived from an EMBL/GenBank/DDBJ whole genome shotgun (WGS) entry which is preliminary data.</text>
</comment>
<accession>A0A937KBV7</accession>
<dbReference type="Gene3D" id="3.10.580.10">
    <property type="entry name" value="CBS-domain"/>
    <property type="match status" value="1"/>
</dbReference>
<keyword evidence="1 2" id="KW-0129">CBS domain</keyword>
<dbReference type="SMART" id="SM00100">
    <property type="entry name" value="cNMP"/>
    <property type="match status" value="1"/>
</dbReference>
<gene>
    <name evidence="5" type="ORF">JMN32_09925</name>
</gene>
<sequence>MAGNVIASRIADFLKKYPPFTALSKEELYTISVEVVVNHFEPGDYVFRQGEEGKGYLFVVKEGAIHLERQEADAVVLVDICDEGDLFGVRAMLSGKPYVFHGRSAEESLIYAIPIAYFKPLMESHSQIAMFFAAGLAGGQANVLDANVAKRIPYQDSGALLNWNRPLEKTHGALVWMSPDESIKQVAITMSDKRIGSMVLRHSTGDIAGIVTDTDFREKVSTGKVSIEAPVKEIMSGEVITMPLGQPLSSYLLKMLRYKIRHICITADREPVGMLSERDLMAAHQNHPVTLVYAMEEAATFQRLIDLRNQADDLIRFYLEQQVSISLTASLTTHINDVIIHRVIDMALQEMQENSGPQPVGFSWVCLGSEGRSEQLIRTDQDNAIIYEDVEGSTADKEKVQQYFLELAGKVNQMLAEAGFEYCPADMMAGNPKWCQPLSEWKKYFSGWIRQPQEKALMLSTIFFDYRRVYGSEVLITQLKDHLKKEINEERIFLNFLAKNALKNPPPLSFFKNFVVERSGEHQHEFDIKARAMMPLVDIARVLSLETGQLDEMNTVARYHLLAKEEPKRQELYHAAADSYEYLMRIRALNGFIHHDSGRFITIESLGKLDRQILRNTFEPIYQLQQMLELRYQLSYFN</sequence>
<proteinExistence type="predicted"/>
<dbReference type="PANTHER" id="PTHR43080:SF2">
    <property type="entry name" value="CBS DOMAIN-CONTAINING PROTEIN"/>
    <property type="match status" value="1"/>
</dbReference>